<organism evidence="3 4">
    <name type="scientific">Tieghemiomyces parasiticus</name>
    <dbReference type="NCBI Taxonomy" id="78921"/>
    <lineage>
        <taxon>Eukaryota</taxon>
        <taxon>Fungi</taxon>
        <taxon>Fungi incertae sedis</taxon>
        <taxon>Zoopagomycota</taxon>
        <taxon>Kickxellomycotina</taxon>
        <taxon>Dimargaritomycetes</taxon>
        <taxon>Dimargaritales</taxon>
        <taxon>Dimargaritaceae</taxon>
        <taxon>Tieghemiomyces</taxon>
    </lineage>
</organism>
<gene>
    <name evidence="3" type="ORF">IWQ60_008094</name>
</gene>
<keyword evidence="2" id="KW-0812">Transmembrane</keyword>
<dbReference type="Proteomes" id="UP001150569">
    <property type="component" value="Unassembled WGS sequence"/>
</dbReference>
<feature type="transmembrane region" description="Helical" evidence="2">
    <location>
        <begin position="20"/>
        <end position="43"/>
    </location>
</feature>
<evidence type="ECO:0008006" key="5">
    <source>
        <dbReference type="Google" id="ProtNLM"/>
    </source>
</evidence>
<keyword evidence="2" id="KW-0472">Membrane</keyword>
<dbReference type="OrthoDB" id="5550763at2759"/>
<sequence>MSSEELPTFESKPLERSQPVDLTVLGIGITVFAVDLVAYLYILANRNYSPLKAKNIPVMGLALLSALFWWMGDSQVSGLFGEVNGILRLCLMWGLWMRHVLGIMTHLIIINYRLHVLNWVFNKRCGARGWRFYLPVCLMAIPPLALCIISAALPYRYTLEYNAEEQRCKHNSFFKFFAFGYSVVLIMCIWIQSFILRNIKSSFNEFRQILPACVGATVIVTLNALFVITSFHHAIVGRAILSIANLIACQLFFWCIMGPPIWGSLFHRQAYLTRFYSSLQRDGLRQSVGPSPPLSSAQSTFPSSRISEAEKRRGISQAGTASTCATLTGHASISPPRAYGHSPDSPELPASRPRPLPLHPEPWALASQGHHYYHHSESGVQIVPISPASDAFHHDDPQDMFIIIPTQHYQQP</sequence>
<comment type="caution">
    <text evidence="3">The sequence shown here is derived from an EMBL/GenBank/DDBJ whole genome shotgun (WGS) entry which is preliminary data.</text>
</comment>
<protein>
    <recommendedName>
        <fullName evidence="5">Transmembrane protein</fullName>
    </recommendedName>
</protein>
<evidence type="ECO:0000313" key="4">
    <source>
        <dbReference type="Proteomes" id="UP001150569"/>
    </source>
</evidence>
<evidence type="ECO:0000313" key="3">
    <source>
        <dbReference type="EMBL" id="KAJ1916448.1"/>
    </source>
</evidence>
<feature type="transmembrane region" description="Helical" evidence="2">
    <location>
        <begin position="173"/>
        <end position="196"/>
    </location>
</feature>
<proteinExistence type="predicted"/>
<feature type="compositionally biased region" description="Polar residues" evidence="1">
    <location>
        <begin position="294"/>
        <end position="306"/>
    </location>
</feature>
<feature type="transmembrane region" description="Helical" evidence="2">
    <location>
        <begin position="132"/>
        <end position="153"/>
    </location>
</feature>
<dbReference type="EMBL" id="JANBPT010000583">
    <property type="protein sequence ID" value="KAJ1916448.1"/>
    <property type="molecule type" value="Genomic_DNA"/>
</dbReference>
<feature type="transmembrane region" description="Helical" evidence="2">
    <location>
        <begin position="235"/>
        <end position="256"/>
    </location>
</feature>
<feature type="region of interest" description="Disordered" evidence="1">
    <location>
        <begin position="333"/>
        <end position="356"/>
    </location>
</feature>
<feature type="transmembrane region" description="Helical" evidence="2">
    <location>
        <begin position="208"/>
        <end position="229"/>
    </location>
</feature>
<accession>A0A9W7ZZA5</accession>
<keyword evidence="2" id="KW-1133">Transmembrane helix</keyword>
<feature type="region of interest" description="Disordered" evidence="1">
    <location>
        <begin position="286"/>
        <end position="321"/>
    </location>
</feature>
<evidence type="ECO:0000256" key="1">
    <source>
        <dbReference type="SAM" id="MobiDB-lite"/>
    </source>
</evidence>
<feature type="transmembrane region" description="Helical" evidence="2">
    <location>
        <begin position="91"/>
        <end position="112"/>
    </location>
</feature>
<dbReference type="AlphaFoldDB" id="A0A9W7ZZA5"/>
<keyword evidence="4" id="KW-1185">Reference proteome</keyword>
<reference evidence="3" key="1">
    <citation type="submission" date="2022-07" db="EMBL/GenBank/DDBJ databases">
        <title>Phylogenomic reconstructions and comparative analyses of Kickxellomycotina fungi.</title>
        <authorList>
            <person name="Reynolds N.K."/>
            <person name="Stajich J.E."/>
            <person name="Barry K."/>
            <person name="Grigoriev I.V."/>
            <person name="Crous P."/>
            <person name="Smith M.E."/>
        </authorList>
    </citation>
    <scope>NUCLEOTIDE SEQUENCE</scope>
    <source>
        <strain evidence="3">RSA 861</strain>
    </source>
</reference>
<feature type="transmembrane region" description="Helical" evidence="2">
    <location>
        <begin position="55"/>
        <end position="71"/>
    </location>
</feature>
<name>A0A9W7ZZA5_9FUNG</name>
<evidence type="ECO:0000256" key="2">
    <source>
        <dbReference type="SAM" id="Phobius"/>
    </source>
</evidence>